<dbReference type="Proteomes" id="UP000075635">
    <property type="component" value="Unassembled WGS sequence"/>
</dbReference>
<dbReference type="PANTHER" id="PTHR47506:SF1">
    <property type="entry name" value="HTH-TYPE TRANSCRIPTIONAL REGULATOR YJDC"/>
    <property type="match status" value="1"/>
</dbReference>
<feature type="DNA-binding region" description="H-T-H motif" evidence="4">
    <location>
        <begin position="29"/>
        <end position="48"/>
    </location>
</feature>
<dbReference type="EMBL" id="JEMB01002803">
    <property type="protein sequence ID" value="KYF78294.1"/>
    <property type="molecule type" value="Genomic_DNA"/>
</dbReference>
<evidence type="ECO:0000313" key="7">
    <source>
        <dbReference type="Proteomes" id="UP000075635"/>
    </source>
</evidence>
<keyword evidence="2 4" id="KW-0238">DNA-binding</keyword>
<dbReference type="InterPro" id="IPR036271">
    <property type="entry name" value="Tet_transcr_reg_TetR-rel_C_sf"/>
</dbReference>
<gene>
    <name evidence="6" type="ORF">BE17_23905</name>
</gene>
<dbReference type="InterPro" id="IPR011075">
    <property type="entry name" value="TetR_C"/>
</dbReference>
<dbReference type="PANTHER" id="PTHR47506">
    <property type="entry name" value="TRANSCRIPTIONAL REGULATORY PROTEIN"/>
    <property type="match status" value="1"/>
</dbReference>
<dbReference type="SUPFAM" id="SSF46689">
    <property type="entry name" value="Homeodomain-like"/>
    <property type="match status" value="1"/>
</dbReference>
<comment type="caution">
    <text evidence="6">The sequence shown here is derived from an EMBL/GenBank/DDBJ whole genome shotgun (WGS) entry which is preliminary data.</text>
</comment>
<dbReference type="Pfam" id="PF16925">
    <property type="entry name" value="TetR_C_13"/>
    <property type="match status" value="1"/>
</dbReference>
<keyword evidence="3" id="KW-0804">Transcription</keyword>
<keyword evidence="1" id="KW-0805">Transcription regulation</keyword>
<organism evidence="6 7">
    <name type="scientific">Sorangium cellulosum</name>
    <name type="common">Polyangium cellulosum</name>
    <dbReference type="NCBI Taxonomy" id="56"/>
    <lineage>
        <taxon>Bacteria</taxon>
        <taxon>Pseudomonadati</taxon>
        <taxon>Myxococcota</taxon>
        <taxon>Polyangia</taxon>
        <taxon>Polyangiales</taxon>
        <taxon>Polyangiaceae</taxon>
        <taxon>Sorangium</taxon>
    </lineage>
</organism>
<evidence type="ECO:0000259" key="5">
    <source>
        <dbReference type="PROSITE" id="PS50977"/>
    </source>
</evidence>
<dbReference type="InterPro" id="IPR009057">
    <property type="entry name" value="Homeodomain-like_sf"/>
</dbReference>
<proteinExistence type="predicted"/>
<name>A0A150RDE5_SORCE</name>
<dbReference type="Gene3D" id="1.10.357.10">
    <property type="entry name" value="Tetracycline Repressor, domain 2"/>
    <property type="match status" value="1"/>
</dbReference>
<dbReference type="PROSITE" id="PS50977">
    <property type="entry name" value="HTH_TETR_2"/>
    <property type="match status" value="1"/>
</dbReference>
<reference evidence="6 7" key="1">
    <citation type="submission" date="2014-02" db="EMBL/GenBank/DDBJ databases">
        <title>The small core and large imbalanced accessory genome model reveals a collaborative survival strategy of Sorangium cellulosum strains in nature.</title>
        <authorList>
            <person name="Han K."/>
            <person name="Peng R."/>
            <person name="Blom J."/>
            <person name="Li Y.-Z."/>
        </authorList>
    </citation>
    <scope>NUCLEOTIDE SEQUENCE [LARGE SCALE GENOMIC DNA]</scope>
    <source>
        <strain evidence="6 7">So0011-07</strain>
    </source>
</reference>
<dbReference type="InterPro" id="IPR001647">
    <property type="entry name" value="HTH_TetR"/>
</dbReference>
<accession>A0A150RDE5</accession>
<evidence type="ECO:0000256" key="1">
    <source>
        <dbReference type="ARBA" id="ARBA00023015"/>
    </source>
</evidence>
<protein>
    <recommendedName>
        <fullName evidence="5">HTH tetR-type domain-containing protein</fullName>
    </recommendedName>
</protein>
<dbReference type="GO" id="GO:0003677">
    <property type="term" value="F:DNA binding"/>
    <property type="evidence" value="ECO:0007669"/>
    <property type="project" value="UniProtKB-UniRule"/>
</dbReference>
<evidence type="ECO:0000313" key="6">
    <source>
        <dbReference type="EMBL" id="KYF78294.1"/>
    </source>
</evidence>
<evidence type="ECO:0000256" key="3">
    <source>
        <dbReference type="ARBA" id="ARBA00023163"/>
    </source>
</evidence>
<dbReference type="SUPFAM" id="SSF48498">
    <property type="entry name" value="Tetracyclin repressor-like, C-terminal domain"/>
    <property type="match status" value="1"/>
</dbReference>
<dbReference type="Gene3D" id="1.10.10.60">
    <property type="entry name" value="Homeodomain-like"/>
    <property type="match status" value="1"/>
</dbReference>
<dbReference type="Pfam" id="PF00440">
    <property type="entry name" value="TetR_N"/>
    <property type="match status" value="1"/>
</dbReference>
<evidence type="ECO:0000256" key="2">
    <source>
        <dbReference type="ARBA" id="ARBA00023125"/>
    </source>
</evidence>
<evidence type="ECO:0000256" key="4">
    <source>
        <dbReference type="PROSITE-ProRule" id="PRU00335"/>
    </source>
</evidence>
<feature type="domain" description="HTH tetR-type" evidence="5">
    <location>
        <begin position="6"/>
        <end position="66"/>
    </location>
</feature>
<sequence length="209" mass="22498">MARAKEFDREVALEAAKAVFWRQGYEATSTEDLRHAMGIGRQSFYDSFRGKRELFVEVLERYNAEGVRGCVARVEAAPSALAGIEALLLSFSREKAEQRLLGCMGVTAVCELGVSDADVSRVGAASAARLEGLLEQQLKRAKAAGEVRDSVDERKQARLLYAAIIGMKVMSKAGASAEALRDVANAALDGLRARSSGAQRSKTGRPTSD</sequence>
<dbReference type="AlphaFoldDB" id="A0A150RDE5"/>